<dbReference type="RefSeq" id="WP_177104152.1">
    <property type="nucleotide sequence ID" value="NZ_JACAQB010000011.1"/>
</dbReference>
<dbReference type="Proteomes" id="UP000539985">
    <property type="component" value="Unassembled WGS sequence"/>
</dbReference>
<accession>A0A7Y7XGR5</accession>
<organism evidence="1 2">
    <name type="scientific">Pseudomonas gingeri</name>
    <dbReference type="NCBI Taxonomy" id="117681"/>
    <lineage>
        <taxon>Bacteria</taxon>
        <taxon>Pseudomonadati</taxon>
        <taxon>Pseudomonadota</taxon>
        <taxon>Gammaproteobacteria</taxon>
        <taxon>Pseudomonadales</taxon>
        <taxon>Pseudomonadaceae</taxon>
        <taxon>Pseudomonas</taxon>
    </lineage>
</organism>
<protein>
    <submittedName>
        <fullName evidence="1">Uncharacterized protein</fullName>
    </submittedName>
</protein>
<sequence>MIDVVTGLRVVVLVHEIYGPYVRVSSYEDGGAFEDALDDECHVPYWKKTPMELRAMGGNEYYFGWATDIEKLQEIIDGIVFNN</sequence>
<evidence type="ECO:0000313" key="2">
    <source>
        <dbReference type="Proteomes" id="UP000539985"/>
    </source>
</evidence>
<reference evidence="1 2" key="1">
    <citation type="submission" date="2020-04" db="EMBL/GenBank/DDBJ databases">
        <title>Molecular characterization of pseudomonads from Agaricus bisporus reveal novel blotch 2 pathogens in Western Europe.</title>
        <authorList>
            <person name="Taparia T."/>
            <person name="Krijger M."/>
            <person name="Haynes E."/>
            <person name="Elpinstone J.G."/>
            <person name="Noble R."/>
            <person name="Van Der Wolf J."/>
        </authorList>
    </citation>
    <scope>NUCLEOTIDE SEQUENCE [LARGE SCALE GENOMIC DNA]</scope>
    <source>
        <strain evidence="1 2">H7001</strain>
    </source>
</reference>
<gene>
    <name evidence="1" type="ORF">HX882_21550</name>
</gene>
<comment type="caution">
    <text evidence="1">The sequence shown here is derived from an EMBL/GenBank/DDBJ whole genome shotgun (WGS) entry which is preliminary data.</text>
</comment>
<name>A0A7Y7XGR5_9PSED</name>
<proteinExistence type="predicted"/>
<dbReference type="EMBL" id="JACAQB010000011">
    <property type="protein sequence ID" value="NWB98488.1"/>
    <property type="molecule type" value="Genomic_DNA"/>
</dbReference>
<evidence type="ECO:0000313" key="1">
    <source>
        <dbReference type="EMBL" id="NWB98488.1"/>
    </source>
</evidence>
<dbReference type="AlphaFoldDB" id="A0A7Y7XGR5"/>